<accession>A0ACB9BBQ9</accession>
<reference evidence="1 2" key="2">
    <citation type="journal article" date="2022" name="Mol. Ecol. Resour.">
        <title>The genomes of chicory, endive, great burdock and yacon provide insights into Asteraceae paleo-polyploidization history and plant inulin production.</title>
        <authorList>
            <person name="Fan W."/>
            <person name="Wang S."/>
            <person name="Wang H."/>
            <person name="Wang A."/>
            <person name="Jiang F."/>
            <person name="Liu H."/>
            <person name="Zhao H."/>
            <person name="Xu D."/>
            <person name="Zhang Y."/>
        </authorList>
    </citation>
    <scope>NUCLEOTIDE SEQUENCE [LARGE SCALE GENOMIC DNA]</scope>
    <source>
        <strain evidence="2">cv. Niubang</strain>
    </source>
</reference>
<reference evidence="2" key="1">
    <citation type="journal article" date="2022" name="Mol. Ecol. Resour.">
        <title>The genomes of chicory, endive, great burdock and yacon provide insights into Asteraceae palaeo-polyploidization history and plant inulin production.</title>
        <authorList>
            <person name="Fan W."/>
            <person name="Wang S."/>
            <person name="Wang H."/>
            <person name="Wang A."/>
            <person name="Jiang F."/>
            <person name="Liu H."/>
            <person name="Zhao H."/>
            <person name="Xu D."/>
            <person name="Zhang Y."/>
        </authorList>
    </citation>
    <scope>NUCLEOTIDE SEQUENCE [LARGE SCALE GENOMIC DNA]</scope>
    <source>
        <strain evidence="2">cv. Niubang</strain>
    </source>
</reference>
<comment type="caution">
    <text evidence="1">The sequence shown here is derived from an EMBL/GenBank/DDBJ whole genome shotgun (WGS) entry which is preliminary data.</text>
</comment>
<dbReference type="Proteomes" id="UP001055879">
    <property type="component" value="Linkage Group LG06"/>
</dbReference>
<dbReference type="EMBL" id="CM042052">
    <property type="protein sequence ID" value="KAI3719660.1"/>
    <property type="molecule type" value="Genomic_DNA"/>
</dbReference>
<evidence type="ECO:0000313" key="1">
    <source>
        <dbReference type="EMBL" id="KAI3719660.1"/>
    </source>
</evidence>
<sequence length="405" mass="45860">METIAGGSSELPSRSTTVIDGGRASKKKITNTGDKRLPSSTHAVLSNDDLLIEILLRLPAISLHLFKSVSKRWLSLITDPNFTLRRYQITNIEQPPSGLFLQRSKSSSGYDFVPFDIRIPRNRSPINTALAFGTDAGNFEILQSCNGLLLCCVLPDKFYVYNPSISLSKLLPQRHSTNLIGLIGGTKLAFDPIKSPHYKVVCAEDIHDVIGSFIRIQIYSSETGNWSVCGDRFPLQCFTGFYHGIYWNNAIHWLDIVNGGLHFKLDIEHPLLTSLQTPGTLDGKLHYDYKLFESCGRLLLVYTVLNFRQLNVYEMRDGYSEWSVKYIVNLDDIGKLFPKTWGISAKRFCFIVRCVVVGEREEDSYVVMDVFGKLIQYHIVLKTLRMICDLASTRPPDFFQVPVMQ</sequence>
<organism evidence="1 2">
    <name type="scientific">Arctium lappa</name>
    <name type="common">Greater burdock</name>
    <name type="synonym">Lappa major</name>
    <dbReference type="NCBI Taxonomy" id="4217"/>
    <lineage>
        <taxon>Eukaryota</taxon>
        <taxon>Viridiplantae</taxon>
        <taxon>Streptophyta</taxon>
        <taxon>Embryophyta</taxon>
        <taxon>Tracheophyta</taxon>
        <taxon>Spermatophyta</taxon>
        <taxon>Magnoliopsida</taxon>
        <taxon>eudicotyledons</taxon>
        <taxon>Gunneridae</taxon>
        <taxon>Pentapetalae</taxon>
        <taxon>asterids</taxon>
        <taxon>campanulids</taxon>
        <taxon>Asterales</taxon>
        <taxon>Asteraceae</taxon>
        <taxon>Carduoideae</taxon>
        <taxon>Cardueae</taxon>
        <taxon>Arctiinae</taxon>
        <taxon>Arctium</taxon>
    </lineage>
</organism>
<gene>
    <name evidence="1" type="ORF">L6452_20562</name>
</gene>
<name>A0ACB9BBQ9_ARCLA</name>
<evidence type="ECO:0000313" key="2">
    <source>
        <dbReference type="Proteomes" id="UP001055879"/>
    </source>
</evidence>
<protein>
    <submittedName>
        <fullName evidence="1">Uncharacterized protein</fullName>
    </submittedName>
</protein>
<keyword evidence="2" id="KW-1185">Reference proteome</keyword>
<proteinExistence type="predicted"/>